<feature type="transmembrane region" description="Helical" evidence="5">
    <location>
        <begin position="382"/>
        <end position="402"/>
    </location>
</feature>
<dbReference type="OrthoDB" id="10350310at2759"/>
<feature type="transmembrane region" description="Helical" evidence="5">
    <location>
        <begin position="120"/>
        <end position="138"/>
    </location>
</feature>
<reference evidence="7" key="1">
    <citation type="submission" date="2021-07" db="EMBL/GenBank/DDBJ databases">
        <authorList>
            <person name="Durling M."/>
        </authorList>
    </citation>
    <scope>NUCLEOTIDE SEQUENCE</scope>
</reference>
<accession>A0A9N9L6F5</accession>
<sequence length="432" mass="48957">MLDLAVAIPTLIGSYLTIISAVFVFLCYALLPFRSHFRHTLVLNLFAAAFIDGLNKTISGTYALQNGRIPPGSLCTLNGAIGHLTDQVMDFSILGIAFATFFVIRRRSYTALSVSPARRLLMFIAIWNIPVITSNSILPFQCFRHLTKLALIAINLGAFEPTDNNWCWIKQSSTSLRYELGHAWRMLIIFTVLVIYSYLFFYVHRHFDYLRAMHIESSSVISSHWSIYSADSVNILDAFEEFTIYDSEDPIVTTFQDSFPPNPTINTESKNIVANATSVYPRTTDGTPINRPPKPAPITSPILPTNFDTRDPQALIRQPLPTPTINYPTKSTLDAREGSTIKKILFNSYPIPYIILLLPYLFSRAAEVLHIDQRSVKIMESSWAYVGVVSAVVFVFNERIFARFQESRWLKRSEQMNKISISLPVFDDRRSG</sequence>
<gene>
    <name evidence="7" type="ORF">HYFRA_00012125</name>
</gene>
<dbReference type="PANTHER" id="PTHR23112:SF37">
    <property type="entry name" value="G PROTEIN-COUPLED RECEPTOR GPR1"/>
    <property type="match status" value="1"/>
</dbReference>
<evidence type="ECO:0000256" key="2">
    <source>
        <dbReference type="ARBA" id="ARBA00022692"/>
    </source>
</evidence>
<dbReference type="GO" id="GO:0005886">
    <property type="term" value="C:plasma membrane"/>
    <property type="evidence" value="ECO:0007669"/>
    <property type="project" value="TreeGrafter"/>
</dbReference>
<feature type="transmembrane region" description="Helical" evidence="5">
    <location>
        <begin position="84"/>
        <end position="104"/>
    </location>
</feature>
<keyword evidence="3 5" id="KW-1133">Transmembrane helix</keyword>
<feature type="transmembrane region" description="Helical" evidence="5">
    <location>
        <begin position="43"/>
        <end position="64"/>
    </location>
</feature>
<feature type="transmembrane region" description="Helical" evidence="5">
    <location>
        <begin position="6"/>
        <end position="31"/>
    </location>
</feature>
<evidence type="ECO:0000256" key="5">
    <source>
        <dbReference type="SAM" id="Phobius"/>
    </source>
</evidence>
<dbReference type="Proteomes" id="UP000696280">
    <property type="component" value="Unassembled WGS sequence"/>
</dbReference>
<protein>
    <recommendedName>
        <fullName evidence="6">Glucose receptor Git3-like N-terminal domain-containing protein</fullName>
    </recommendedName>
</protein>
<name>A0A9N9L6F5_9HELO</name>
<dbReference type="Gene3D" id="1.20.1070.10">
    <property type="entry name" value="Rhodopsin 7-helix transmembrane proteins"/>
    <property type="match status" value="1"/>
</dbReference>
<dbReference type="GO" id="GO:0004930">
    <property type="term" value="F:G protein-coupled receptor activity"/>
    <property type="evidence" value="ECO:0007669"/>
    <property type="project" value="TreeGrafter"/>
</dbReference>
<evidence type="ECO:0000256" key="1">
    <source>
        <dbReference type="ARBA" id="ARBA00004141"/>
    </source>
</evidence>
<keyword evidence="4 5" id="KW-0472">Membrane</keyword>
<keyword evidence="8" id="KW-1185">Reference proteome</keyword>
<evidence type="ECO:0000256" key="4">
    <source>
        <dbReference type="ARBA" id="ARBA00023136"/>
    </source>
</evidence>
<feature type="domain" description="Glucose receptor Git3-like N-terminal" evidence="6">
    <location>
        <begin position="9"/>
        <end position="208"/>
    </location>
</feature>
<feature type="transmembrane region" description="Helical" evidence="5">
    <location>
        <begin position="183"/>
        <end position="203"/>
    </location>
</feature>
<proteinExistence type="predicted"/>
<evidence type="ECO:0000313" key="8">
    <source>
        <dbReference type="Proteomes" id="UP000696280"/>
    </source>
</evidence>
<evidence type="ECO:0000313" key="7">
    <source>
        <dbReference type="EMBL" id="CAG8958968.1"/>
    </source>
</evidence>
<organism evidence="7 8">
    <name type="scientific">Hymenoscyphus fraxineus</name>
    <dbReference type="NCBI Taxonomy" id="746836"/>
    <lineage>
        <taxon>Eukaryota</taxon>
        <taxon>Fungi</taxon>
        <taxon>Dikarya</taxon>
        <taxon>Ascomycota</taxon>
        <taxon>Pezizomycotina</taxon>
        <taxon>Leotiomycetes</taxon>
        <taxon>Helotiales</taxon>
        <taxon>Helotiaceae</taxon>
        <taxon>Hymenoscyphus</taxon>
    </lineage>
</organism>
<evidence type="ECO:0000259" key="6">
    <source>
        <dbReference type="Pfam" id="PF11710"/>
    </source>
</evidence>
<dbReference type="Pfam" id="PF11710">
    <property type="entry name" value="Git3"/>
    <property type="match status" value="1"/>
</dbReference>
<keyword evidence="2 5" id="KW-0812">Transmembrane</keyword>
<feature type="transmembrane region" description="Helical" evidence="5">
    <location>
        <begin position="344"/>
        <end position="362"/>
    </location>
</feature>
<comment type="subcellular location">
    <subcellularLocation>
        <location evidence="1">Membrane</location>
        <topology evidence="1">Multi-pass membrane protein</topology>
    </subcellularLocation>
</comment>
<dbReference type="InterPro" id="IPR023041">
    <property type="entry name" value="Glucose_rcpt_Git3-like_N"/>
</dbReference>
<evidence type="ECO:0000256" key="3">
    <source>
        <dbReference type="ARBA" id="ARBA00022989"/>
    </source>
</evidence>
<dbReference type="EMBL" id="CAJVRL010000087">
    <property type="protein sequence ID" value="CAG8958968.1"/>
    <property type="molecule type" value="Genomic_DNA"/>
</dbReference>
<dbReference type="GO" id="GO:0007189">
    <property type="term" value="P:adenylate cyclase-activating G protein-coupled receptor signaling pathway"/>
    <property type="evidence" value="ECO:0007669"/>
    <property type="project" value="TreeGrafter"/>
</dbReference>
<comment type="caution">
    <text evidence="7">The sequence shown here is derived from an EMBL/GenBank/DDBJ whole genome shotgun (WGS) entry which is preliminary data.</text>
</comment>
<dbReference type="PANTHER" id="PTHR23112">
    <property type="entry name" value="G PROTEIN-COUPLED RECEPTOR 157-RELATED"/>
    <property type="match status" value="1"/>
</dbReference>
<dbReference type="AlphaFoldDB" id="A0A9N9L6F5"/>